<evidence type="ECO:0000313" key="2">
    <source>
        <dbReference type="Proteomes" id="UP000699042"/>
    </source>
</evidence>
<evidence type="ECO:0000313" key="1">
    <source>
        <dbReference type="EMBL" id="KAG7045272.1"/>
    </source>
</evidence>
<sequence length="88" mass="10256">MPSRTRLRFDLTCRLICQINKRAFNIVFPLEKGARRRPMHLAYSRIRCHRCQALDNALMKSELAVDAATTPMCPEAMKRHFHESNCLP</sequence>
<dbReference type="EMBL" id="JAESDN010000009">
    <property type="protein sequence ID" value="KAG7045272.1"/>
    <property type="molecule type" value="Genomic_DNA"/>
</dbReference>
<gene>
    <name evidence="1" type="ORF">JMJ77_009356</name>
</gene>
<accession>A0A9P7QY39</accession>
<proteinExistence type="predicted"/>
<organism evidence="1 2">
    <name type="scientific">Colletotrichum scovillei</name>
    <dbReference type="NCBI Taxonomy" id="1209932"/>
    <lineage>
        <taxon>Eukaryota</taxon>
        <taxon>Fungi</taxon>
        <taxon>Dikarya</taxon>
        <taxon>Ascomycota</taxon>
        <taxon>Pezizomycotina</taxon>
        <taxon>Sordariomycetes</taxon>
        <taxon>Hypocreomycetidae</taxon>
        <taxon>Glomerellales</taxon>
        <taxon>Glomerellaceae</taxon>
        <taxon>Colletotrichum</taxon>
        <taxon>Colletotrichum acutatum species complex</taxon>
    </lineage>
</organism>
<reference evidence="1" key="1">
    <citation type="submission" date="2021-05" db="EMBL/GenBank/DDBJ databases">
        <title>Comparative genomics of three Colletotrichum scovillei strains and genetic complementation revealed genes involved fungal growth and virulence on chili pepper.</title>
        <authorList>
            <person name="Hsieh D.-K."/>
            <person name="Chuang S.-C."/>
            <person name="Chen C.-Y."/>
            <person name="Chao Y.-T."/>
            <person name="Lu M.-Y.J."/>
            <person name="Lee M.-H."/>
            <person name="Shih M.-C."/>
        </authorList>
    </citation>
    <scope>NUCLEOTIDE SEQUENCE</scope>
    <source>
        <strain evidence="1">Coll-153</strain>
    </source>
</reference>
<dbReference type="Proteomes" id="UP000699042">
    <property type="component" value="Unassembled WGS sequence"/>
</dbReference>
<protein>
    <submittedName>
        <fullName evidence="1">Uncharacterized protein</fullName>
    </submittedName>
</protein>
<comment type="caution">
    <text evidence="1">The sequence shown here is derived from an EMBL/GenBank/DDBJ whole genome shotgun (WGS) entry which is preliminary data.</text>
</comment>
<name>A0A9P7QY39_9PEZI</name>
<keyword evidence="2" id="KW-1185">Reference proteome</keyword>
<dbReference type="AlphaFoldDB" id="A0A9P7QY39"/>